<keyword evidence="2 6" id="KW-0067">ATP-binding</keyword>
<dbReference type="Gene3D" id="1.10.8.60">
    <property type="match status" value="1"/>
</dbReference>
<protein>
    <submittedName>
        <fullName evidence="6">ATP-dependent Clp protease ATP-binding subunit ClpX</fullName>
    </submittedName>
</protein>
<reference evidence="6 7" key="1">
    <citation type="submission" date="2015-08" db="EMBL/GenBank/DDBJ databases">
        <authorList>
            <person name="Babu N.S."/>
            <person name="Beckwith C.J."/>
            <person name="Beseler K.G."/>
            <person name="Brison A."/>
            <person name="Carone J.V."/>
            <person name="Caskin T.P."/>
            <person name="Diamond M."/>
            <person name="Durham M.E."/>
            <person name="Foxe J.M."/>
            <person name="Go M."/>
            <person name="Henderson B.A."/>
            <person name="Jones I.B."/>
            <person name="McGettigan J.A."/>
            <person name="Micheletti S.J."/>
            <person name="Nasrallah M.E."/>
            <person name="Ortiz D."/>
            <person name="Piller C.R."/>
            <person name="Privatt S.R."/>
            <person name="Schneider S.L."/>
            <person name="Sharp S."/>
            <person name="Smith T.C."/>
            <person name="Stanton J.D."/>
            <person name="Ullery H.E."/>
            <person name="Wilson R.J."/>
            <person name="Serrano M.G."/>
            <person name="Buck G."/>
            <person name="Lee V."/>
            <person name="Wang Y."/>
            <person name="Carvalho R."/>
            <person name="Voegtly L."/>
            <person name="Shi R."/>
            <person name="Duckworth R."/>
            <person name="Johnson A."/>
            <person name="Loviza R."/>
            <person name="Walstead R."/>
            <person name="Shah Z."/>
            <person name="Kiflezghi M."/>
            <person name="Wade K."/>
            <person name="Ball S.L."/>
            <person name="Bradley K.W."/>
            <person name="Asai D.J."/>
            <person name="Bowman C.A."/>
            <person name="Russell D.A."/>
            <person name="Pope W.H."/>
            <person name="Jacobs-Sera D."/>
            <person name="Hendrix R.W."/>
            <person name="Hatfull G.F."/>
        </authorList>
    </citation>
    <scope>NUCLEOTIDE SEQUENCE [LARGE SCALE GENOMIC DNA]</scope>
    <source>
        <strain evidence="6 7">DSM 27710</strain>
    </source>
</reference>
<dbReference type="KEGG" id="vin:AKJ08_1066"/>
<name>A0A0K1PC36_9BACT</name>
<dbReference type="OrthoDB" id="9804062at2"/>
<accession>A0A0K1PC36</accession>
<dbReference type="RefSeq" id="WP_157370486.1">
    <property type="nucleotide sequence ID" value="NZ_CP012332.1"/>
</dbReference>
<dbReference type="InterPro" id="IPR027417">
    <property type="entry name" value="P-loop_NTPase"/>
</dbReference>
<dbReference type="SUPFAM" id="SSF52540">
    <property type="entry name" value="P-loop containing nucleoside triphosphate hydrolases"/>
    <property type="match status" value="1"/>
</dbReference>
<dbReference type="InterPro" id="IPR003593">
    <property type="entry name" value="AAA+_ATPase"/>
</dbReference>
<feature type="domain" description="Clp ATPase C-terminal" evidence="5">
    <location>
        <begin position="258"/>
        <end position="347"/>
    </location>
</feature>
<dbReference type="AlphaFoldDB" id="A0A0K1PC36"/>
<dbReference type="Gene3D" id="3.40.50.300">
    <property type="entry name" value="P-loop containing nucleotide triphosphate hydrolases"/>
    <property type="match status" value="1"/>
</dbReference>
<dbReference type="GO" id="GO:0016887">
    <property type="term" value="F:ATP hydrolysis activity"/>
    <property type="evidence" value="ECO:0007669"/>
    <property type="project" value="InterPro"/>
</dbReference>
<keyword evidence="1" id="KW-0547">Nucleotide-binding</keyword>
<dbReference type="GO" id="GO:0051603">
    <property type="term" value="P:proteolysis involved in protein catabolic process"/>
    <property type="evidence" value="ECO:0007669"/>
    <property type="project" value="TreeGrafter"/>
</dbReference>
<evidence type="ECO:0000256" key="2">
    <source>
        <dbReference type="ARBA" id="ARBA00022840"/>
    </source>
</evidence>
<dbReference type="SMART" id="SM00382">
    <property type="entry name" value="AAA"/>
    <property type="match status" value="1"/>
</dbReference>
<dbReference type="EMBL" id="CP012332">
    <property type="protein sequence ID" value="AKU90679.1"/>
    <property type="molecule type" value="Genomic_DNA"/>
</dbReference>
<dbReference type="NCBIfam" id="NF003745">
    <property type="entry name" value="PRK05342.1"/>
    <property type="match status" value="1"/>
</dbReference>
<keyword evidence="6" id="KW-0645">Protease</keyword>
<dbReference type="PANTHER" id="PTHR48102">
    <property type="entry name" value="ATP-DEPENDENT CLP PROTEASE ATP-BINDING SUBUNIT CLPX-LIKE, MITOCHONDRIAL-RELATED"/>
    <property type="match status" value="1"/>
</dbReference>
<evidence type="ECO:0000259" key="5">
    <source>
        <dbReference type="SMART" id="SM01086"/>
    </source>
</evidence>
<evidence type="ECO:0000256" key="3">
    <source>
        <dbReference type="ARBA" id="ARBA00023186"/>
    </source>
</evidence>
<dbReference type="InterPro" id="IPR003959">
    <property type="entry name" value="ATPase_AAA_core"/>
</dbReference>
<feature type="domain" description="AAA+ ATPase" evidence="4">
    <location>
        <begin position="61"/>
        <end position="237"/>
    </location>
</feature>
<dbReference type="SMART" id="SM01086">
    <property type="entry name" value="ClpB_D2-small"/>
    <property type="match status" value="1"/>
</dbReference>
<dbReference type="STRING" id="1391653.AKJ08_1066"/>
<dbReference type="Pfam" id="PF10431">
    <property type="entry name" value="ClpB_D2-small"/>
    <property type="match status" value="1"/>
</dbReference>
<evidence type="ECO:0000256" key="1">
    <source>
        <dbReference type="ARBA" id="ARBA00022741"/>
    </source>
</evidence>
<dbReference type="Proteomes" id="UP000055590">
    <property type="component" value="Chromosome"/>
</dbReference>
<dbReference type="PANTHER" id="PTHR48102:SF7">
    <property type="entry name" value="ATP-DEPENDENT CLP PROTEASE ATP-BINDING SUBUNIT CLPX-LIKE, MITOCHONDRIAL"/>
    <property type="match status" value="1"/>
</dbReference>
<dbReference type="GO" id="GO:0008233">
    <property type="term" value="F:peptidase activity"/>
    <property type="evidence" value="ECO:0007669"/>
    <property type="project" value="UniProtKB-KW"/>
</dbReference>
<organism evidence="6 7">
    <name type="scientific">Vulgatibacter incomptus</name>
    <dbReference type="NCBI Taxonomy" id="1391653"/>
    <lineage>
        <taxon>Bacteria</taxon>
        <taxon>Pseudomonadati</taxon>
        <taxon>Myxococcota</taxon>
        <taxon>Myxococcia</taxon>
        <taxon>Myxococcales</taxon>
        <taxon>Cystobacterineae</taxon>
        <taxon>Vulgatibacteraceae</taxon>
        <taxon>Vulgatibacter</taxon>
    </lineage>
</organism>
<evidence type="ECO:0000313" key="7">
    <source>
        <dbReference type="Proteomes" id="UP000055590"/>
    </source>
</evidence>
<keyword evidence="3" id="KW-0143">Chaperone</keyword>
<proteinExistence type="predicted"/>
<dbReference type="InterPro" id="IPR050052">
    <property type="entry name" value="ATP-dep_Clp_protease_ClpX"/>
</dbReference>
<dbReference type="PATRIC" id="fig|1391653.3.peg.1092"/>
<keyword evidence="7" id="KW-1185">Reference proteome</keyword>
<gene>
    <name evidence="6" type="ORF">AKJ08_1066</name>
</gene>
<dbReference type="GO" id="GO:0005524">
    <property type="term" value="F:ATP binding"/>
    <property type="evidence" value="ECO:0007669"/>
    <property type="project" value="UniProtKB-KW"/>
</dbReference>
<dbReference type="Pfam" id="PF07724">
    <property type="entry name" value="AAA_2"/>
    <property type="match status" value="1"/>
</dbReference>
<sequence length="348" mass="38239">MVPTPAELDEVRAVLTPREVYGRIDPFVIGQERAKRAVSIAAYNHQRRIALRKKESGSLLKKSNVLLIGPTGSGKTQIARRLACALDVPFAVVDATEYTEAGYYGKDVEAMVGELLVQASHDLHRAEEGIVFIDEVDKIARRTHGQRTGAGDRDIGGEGVQQALLKLLEGRKVSVPLNPGQHWSKKELVQMDTSEILFICAGTFSDLYAGAAAIGFGGGDEREPRRGSRRVRPKQLLEYGLLAEFVGRLPVIVELDELGPDELLRVLTEPPDAVVREFVELLATEGIELRLTEGALRAIVQRASGLHLGARALRGVVEEVLEEVLFLAPERRGQPWEIDEDYVARSLA</sequence>
<dbReference type="InterPro" id="IPR019489">
    <property type="entry name" value="Clp_ATPase_C"/>
</dbReference>
<evidence type="ECO:0000313" key="6">
    <source>
        <dbReference type="EMBL" id="AKU90679.1"/>
    </source>
</evidence>
<evidence type="ECO:0000259" key="4">
    <source>
        <dbReference type="SMART" id="SM00382"/>
    </source>
</evidence>
<keyword evidence="6" id="KW-0378">Hydrolase</keyword>